<organism evidence="1">
    <name type="scientific">hydrothermal vent metagenome</name>
    <dbReference type="NCBI Taxonomy" id="652676"/>
    <lineage>
        <taxon>unclassified sequences</taxon>
        <taxon>metagenomes</taxon>
        <taxon>ecological metagenomes</taxon>
    </lineage>
</organism>
<name>A0A3B0RIJ2_9ZZZZ</name>
<dbReference type="Pfam" id="PF06718">
    <property type="entry name" value="DUF1203"/>
    <property type="match status" value="1"/>
</dbReference>
<dbReference type="InterPro" id="IPR009593">
    <property type="entry name" value="DUF1203"/>
</dbReference>
<evidence type="ECO:0008006" key="2">
    <source>
        <dbReference type="Google" id="ProtNLM"/>
    </source>
</evidence>
<dbReference type="PIRSF" id="PIRSF034110">
    <property type="entry name" value="DUF1203"/>
    <property type="match status" value="1"/>
</dbReference>
<sequence>MAFVVSGLPVAEFLPLFEMDDARLKALGILRIKVDKNPGFPCRVTLQEAALGETVLLMNFTHHAVQTPFRSSYAIYIRESAQRTACLQNRLPEVFDNRCLSLRVFDANGMLIKGVLATEGLVVQNIETIFENPDAAYIHAHNAAYGCFAAKIVPASL</sequence>
<dbReference type="EMBL" id="UOEE01000054">
    <property type="protein sequence ID" value="VAV88038.1"/>
    <property type="molecule type" value="Genomic_DNA"/>
</dbReference>
<accession>A0A3B0RIJ2</accession>
<dbReference type="AlphaFoldDB" id="A0A3B0RIJ2"/>
<reference evidence="1" key="1">
    <citation type="submission" date="2018-06" db="EMBL/GenBank/DDBJ databases">
        <authorList>
            <person name="Zhirakovskaya E."/>
        </authorList>
    </citation>
    <scope>NUCLEOTIDE SEQUENCE</scope>
</reference>
<proteinExistence type="predicted"/>
<gene>
    <name evidence="1" type="ORF">MNBD_ALPHA06-6</name>
</gene>
<evidence type="ECO:0000313" key="1">
    <source>
        <dbReference type="EMBL" id="VAV88038.1"/>
    </source>
</evidence>
<protein>
    <recommendedName>
        <fullName evidence="2">DUF1203 domain-containing protein</fullName>
    </recommendedName>
</protein>